<dbReference type="AlphaFoldDB" id="A0A644W9W5"/>
<evidence type="ECO:0000313" key="1">
    <source>
        <dbReference type="EMBL" id="MPM00586.1"/>
    </source>
</evidence>
<proteinExistence type="predicted"/>
<gene>
    <name evidence="1" type="ORF">SDC9_46813</name>
</gene>
<sequence>MSNQTESYIVLKPIAERFARVAADISDDEIRQIIKSEMREQLGRIRFGDVLSELADEWFEDEDHINMIWDTFTSSVKNRMKF</sequence>
<dbReference type="EMBL" id="VSSQ01000739">
    <property type="protein sequence ID" value="MPM00586.1"/>
    <property type="molecule type" value="Genomic_DNA"/>
</dbReference>
<reference evidence="1" key="1">
    <citation type="submission" date="2019-08" db="EMBL/GenBank/DDBJ databases">
        <authorList>
            <person name="Kucharzyk K."/>
            <person name="Murdoch R.W."/>
            <person name="Higgins S."/>
            <person name="Loffler F."/>
        </authorList>
    </citation>
    <scope>NUCLEOTIDE SEQUENCE</scope>
</reference>
<comment type="caution">
    <text evidence="1">The sequence shown here is derived from an EMBL/GenBank/DDBJ whole genome shotgun (WGS) entry which is preliminary data.</text>
</comment>
<organism evidence="1">
    <name type="scientific">bioreactor metagenome</name>
    <dbReference type="NCBI Taxonomy" id="1076179"/>
    <lineage>
        <taxon>unclassified sequences</taxon>
        <taxon>metagenomes</taxon>
        <taxon>ecological metagenomes</taxon>
    </lineage>
</organism>
<protein>
    <submittedName>
        <fullName evidence="1">Uncharacterized protein</fullName>
    </submittedName>
</protein>
<name>A0A644W9W5_9ZZZZ</name>
<accession>A0A644W9W5</accession>